<evidence type="ECO:0000256" key="7">
    <source>
        <dbReference type="PIRSR" id="PIRSR600821-52"/>
    </source>
</evidence>
<dbReference type="KEGG" id="drt:Dret_1484"/>
<gene>
    <name evidence="9" type="ordered locus">Dret_1484</name>
</gene>
<dbReference type="SUPFAM" id="SSF51419">
    <property type="entry name" value="PLP-binding barrel"/>
    <property type="match status" value="1"/>
</dbReference>
<dbReference type="InterPro" id="IPR011079">
    <property type="entry name" value="Ala_racemase_C"/>
</dbReference>
<dbReference type="eggNOG" id="COG0787">
    <property type="taxonomic scope" value="Bacteria"/>
</dbReference>
<protein>
    <recommendedName>
        <fullName evidence="5">Alanine racemase</fullName>
        <ecNumber evidence="5">5.1.1.1</ecNumber>
    </recommendedName>
</protein>
<dbReference type="Pfam" id="PF01168">
    <property type="entry name" value="Ala_racemase_N"/>
    <property type="match status" value="1"/>
</dbReference>
<dbReference type="SUPFAM" id="SSF50621">
    <property type="entry name" value="Alanine racemase C-terminal domain-like"/>
    <property type="match status" value="1"/>
</dbReference>
<accession>C8X2X3</accession>
<reference evidence="10" key="1">
    <citation type="submission" date="2009-09" db="EMBL/GenBank/DDBJ databases">
        <title>The complete chromosome of Desulfohalobium retbaense DSM 5692.</title>
        <authorList>
            <consortium name="US DOE Joint Genome Institute (JGI-PGF)"/>
            <person name="Lucas S."/>
            <person name="Copeland A."/>
            <person name="Lapidus A."/>
            <person name="Glavina del Rio T."/>
            <person name="Dalin E."/>
            <person name="Tice H."/>
            <person name="Bruce D."/>
            <person name="Goodwin L."/>
            <person name="Pitluck S."/>
            <person name="Kyrpides N."/>
            <person name="Mavromatis K."/>
            <person name="Ivanova N."/>
            <person name="Mikhailova N."/>
            <person name="Munk A.C."/>
            <person name="Brettin T."/>
            <person name="Detter J.C."/>
            <person name="Han C."/>
            <person name="Tapia R."/>
            <person name="Larimer F."/>
            <person name="Land M."/>
            <person name="Hauser L."/>
            <person name="Markowitz V."/>
            <person name="Cheng J.-F."/>
            <person name="Hugenholtz P."/>
            <person name="Woyke T."/>
            <person name="Wu D."/>
            <person name="Spring S."/>
            <person name="Klenk H.-P."/>
            <person name="Eisen J.A."/>
        </authorList>
    </citation>
    <scope>NUCLEOTIDE SEQUENCE [LARGE SCALE GENOMIC DNA]</scope>
    <source>
        <strain evidence="10">DSM 5692</strain>
    </source>
</reference>
<dbReference type="EC" id="5.1.1.1" evidence="5"/>
<evidence type="ECO:0000256" key="1">
    <source>
        <dbReference type="ARBA" id="ARBA00000316"/>
    </source>
</evidence>
<dbReference type="HAMAP" id="MF_01201">
    <property type="entry name" value="Ala_racemase"/>
    <property type="match status" value="1"/>
</dbReference>
<comment type="pathway">
    <text evidence="5">Amino-acid biosynthesis; D-alanine biosynthesis; D-alanine from L-alanine: step 1/1.</text>
</comment>
<name>C8X2X3_DESRD</name>
<feature type="binding site" evidence="5 7">
    <location>
        <position position="135"/>
    </location>
    <ligand>
        <name>substrate</name>
    </ligand>
</feature>
<dbReference type="HOGENOM" id="CLU_028393_2_2_7"/>
<dbReference type="PANTHER" id="PTHR30511:SF0">
    <property type="entry name" value="ALANINE RACEMASE, CATABOLIC-RELATED"/>
    <property type="match status" value="1"/>
</dbReference>
<dbReference type="UniPathway" id="UPA00042">
    <property type="reaction ID" value="UER00497"/>
</dbReference>
<dbReference type="PRINTS" id="PR00992">
    <property type="entry name" value="ALARACEMASE"/>
</dbReference>
<dbReference type="RefSeq" id="WP_015751917.1">
    <property type="nucleotide sequence ID" value="NC_013223.1"/>
</dbReference>
<dbReference type="PROSITE" id="PS00395">
    <property type="entry name" value="ALANINE_RACEMASE"/>
    <property type="match status" value="1"/>
</dbReference>
<dbReference type="InterPro" id="IPR020622">
    <property type="entry name" value="Ala_racemase_pyridoxalP-BS"/>
</dbReference>
<feature type="binding site" evidence="5 7">
    <location>
        <position position="322"/>
    </location>
    <ligand>
        <name>substrate</name>
    </ligand>
</feature>
<dbReference type="SMART" id="SM01005">
    <property type="entry name" value="Ala_racemase_C"/>
    <property type="match status" value="1"/>
</dbReference>
<organism evidence="9 10">
    <name type="scientific">Desulfohalobium retbaense (strain ATCC 49708 / DSM 5692 / JCM 16813 / HR100)</name>
    <dbReference type="NCBI Taxonomy" id="485915"/>
    <lineage>
        <taxon>Bacteria</taxon>
        <taxon>Pseudomonadati</taxon>
        <taxon>Thermodesulfobacteriota</taxon>
        <taxon>Desulfovibrionia</taxon>
        <taxon>Desulfovibrionales</taxon>
        <taxon>Desulfohalobiaceae</taxon>
        <taxon>Desulfohalobium</taxon>
    </lineage>
</organism>
<comment type="function">
    <text evidence="5">Catalyzes the interconversion of L-alanine and D-alanine. May also act on other amino acids.</text>
</comment>
<evidence type="ECO:0000256" key="4">
    <source>
        <dbReference type="ARBA" id="ARBA00023235"/>
    </source>
</evidence>
<comment type="similarity">
    <text evidence="5">Belongs to the alanine racemase family.</text>
</comment>
<evidence type="ECO:0000256" key="2">
    <source>
        <dbReference type="ARBA" id="ARBA00001933"/>
    </source>
</evidence>
<dbReference type="Gene3D" id="3.20.20.10">
    <property type="entry name" value="Alanine racemase"/>
    <property type="match status" value="1"/>
</dbReference>
<dbReference type="PANTHER" id="PTHR30511">
    <property type="entry name" value="ALANINE RACEMASE"/>
    <property type="match status" value="1"/>
</dbReference>
<dbReference type="InterPro" id="IPR001608">
    <property type="entry name" value="Ala_racemase_N"/>
</dbReference>
<dbReference type="Gene3D" id="2.40.37.10">
    <property type="entry name" value="Lyase, Ornithine Decarboxylase, Chain A, domain 1"/>
    <property type="match status" value="1"/>
</dbReference>
<dbReference type="EMBL" id="CP001734">
    <property type="protein sequence ID" value="ACV68770.1"/>
    <property type="molecule type" value="Genomic_DNA"/>
</dbReference>
<dbReference type="InterPro" id="IPR009006">
    <property type="entry name" value="Ala_racemase/Decarboxylase_C"/>
</dbReference>
<feature type="active site" description="Proton acceptor; specific for L-alanine" evidence="5">
    <location>
        <position position="274"/>
    </location>
</feature>
<dbReference type="GO" id="GO:0009252">
    <property type="term" value="P:peptidoglycan biosynthetic process"/>
    <property type="evidence" value="ECO:0007669"/>
    <property type="project" value="TreeGrafter"/>
</dbReference>
<keyword evidence="3 5" id="KW-0663">Pyridoxal phosphate</keyword>
<sequence>MSCRPIWAEIDLEAIAHNISEIRNAVGFGPQIMAVVKANAYGHGAVEVAQASLRAGASWLGVARVAEGIELREAGIAAPILVLGTSPPECASELLAWDLRQTVSGLDDARALARHARNQDKTLQVHLKVDTGMGRLGLLAGPELGGDFDAAGEEVVAIQQLSGIALEGIFTHFACADSRDKSSASRQWQRFTDFLETLDTRSLPRIPVRHAANSASIIDLPRTHLDLVRAGIMLYGLYPSAEVDHAGVRLKPAMTVKARISQVKDVPAGFCVSYGSTYTTPAPTRIATVPVGYADGYTRLLSSQAHMVVHGQRVPVVGRVCMDQTLLDVGGLPEVAAGDEVVLLGSQGEACVSADELAELTGTINYEIVSTLMARVPRIFLPAVAGRHRD</sequence>
<dbReference type="Proteomes" id="UP000001052">
    <property type="component" value="Chromosome"/>
</dbReference>
<dbReference type="NCBIfam" id="TIGR00492">
    <property type="entry name" value="alr"/>
    <property type="match status" value="1"/>
</dbReference>
<dbReference type="InterPro" id="IPR029066">
    <property type="entry name" value="PLP-binding_barrel"/>
</dbReference>
<dbReference type="InterPro" id="IPR000821">
    <property type="entry name" value="Ala_racemase"/>
</dbReference>
<feature type="modified residue" description="N6-(pyridoxal phosphate)lysine" evidence="5 6">
    <location>
        <position position="37"/>
    </location>
</feature>
<dbReference type="GO" id="GO:0008784">
    <property type="term" value="F:alanine racemase activity"/>
    <property type="evidence" value="ECO:0007669"/>
    <property type="project" value="UniProtKB-UniRule"/>
</dbReference>
<dbReference type="AlphaFoldDB" id="C8X2X3"/>
<evidence type="ECO:0000256" key="6">
    <source>
        <dbReference type="PIRSR" id="PIRSR600821-50"/>
    </source>
</evidence>
<feature type="domain" description="Alanine racemase C-terminal" evidence="8">
    <location>
        <begin position="253"/>
        <end position="381"/>
    </location>
</feature>
<dbReference type="FunFam" id="3.20.20.10:FF:000002">
    <property type="entry name" value="Alanine racemase"/>
    <property type="match status" value="1"/>
</dbReference>
<comment type="cofactor">
    <cofactor evidence="2 5 6">
        <name>pyridoxal 5'-phosphate</name>
        <dbReference type="ChEBI" id="CHEBI:597326"/>
    </cofactor>
</comment>
<dbReference type="OrthoDB" id="9813814at2"/>
<evidence type="ECO:0000256" key="5">
    <source>
        <dbReference type="HAMAP-Rule" id="MF_01201"/>
    </source>
</evidence>
<proteinExistence type="inferred from homology"/>
<keyword evidence="4 5" id="KW-0413">Isomerase</keyword>
<feature type="active site" description="Proton acceptor; specific for D-alanine" evidence="5">
    <location>
        <position position="37"/>
    </location>
</feature>
<evidence type="ECO:0000256" key="3">
    <source>
        <dbReference type="ARBA" id="ARBA00022898"/>
    </source>
</evidence>
<evidence type="ECO:0000313" key="10">
    <source>
        <dbReference type="Proteomes" id="UP000001052"/>
    </source>
</evidence>
<dbReference type="GO" id="GO:0030170">
    <property type="term" value="F:pyridoxal phosphate binding"/>
    <property type="evidence" value="ECO:0007669"/>
    <property type="project" value="UniProtKB-UniRule"/>
</dbReference>
<dbReference type="GO" id="GO:0030632">
    <property type="term" value="P:D-alanine biosynthetic process"/>
    <property type="evidence" value="ECO:0007669"/>
    <property type="project" value="UniProtKB-UniRule"/>
</dbReference>
<evidence type="ECO:0000313" key="9">
    <source>
        <dbReference type="EMBL" id="ACV68770.1"/>
    </source>
</evidence>
<keyword evidence="10" id="KW-1185">Reference proteome</keyword>
<dbReference type="CDD" id="cd00430">
    <property type="entry name" value="PLPDE_III_AR"/>
    <property type="match status" value="1"/>
</dbReference>
<evidence type="ECO:0000259" key="8">
    <source>
        <dbReference type="SMART" id="SM01005"/>
    </source>
</evidence>
<dbReference type="FunFam" id="2.40.37.10:FF:000006">
    <property type="entry name" value="Alanine racemase"/>
    <property type="match status" value="1"/>
</dbReference>
<dbReference type="Pfam" id="PF00842">
    <property type="entry name" value="Ala_racemase_C"/>
    <property type="match status" value="1"/>
</dbReference>
<comment type="catalytic activity">
    <reaction evidence="1 5">
        <text>L-alanine = D-alanine</text>
        <dbReference type="Rhea" id="RHEA:20249"/>
        <dbReference type="ChEBI" id="CHEBI:57416"/>
        <dbReference type="ChEBI" id="CHEBI:57972"/>
        <dbReference type="EC" id="5.1.1.1"/>
    </reaction>
</comment>
<reference evidence="9 10" key="2">
    <citation type="journal article" date="2010" name="Stand. Genomic Sci.">
        <title>Complete genome sequence of Desulfohalobium retbaense type strain (HR(100)).</title>
        <authorList>
            <person name="Spring S."/>
            <person name="Nolan M."/>
            <person name="Lapidus A."/>
            <person name="Glavina Del Rio T."/>
            <person name="Copeland A."/>
            <person name="Tice H."/>
            <person name="Cheng J.F."/>
            <person name="Lucas S."/>
            <person name="Land M."/>
            <person name="Chen F."/>
            <person name="Bruce D."/>
            <person name="Goodwin L."/>
            <person name="Pitluck S."/>
            <person name="Ivanova N."/>
            <person name="Mavromatis K."/>
            <person name="Mikhailova N."/>
            <person name="Pati A."/>
            <person name="Chen A."/>
            <person name="Palaniappan K."/>
            <person name="Hauser L."/>
            <person name="Chang Y.J."/>
            <person name="Jeffries C.D."/>
            <person name="Munk C."/>
            <person name="Kiss H."/>
            <person name="Chain P."/>
            <person name="Han C."/>
            <person name="Brettin T."/>
            <person name="Detter J.C."/>
            <person name="Schuler E."/>
            <person name="Goker M."/>
            <person name="Rohde M."/>
            <person name="Bristow J."/>
            <person name="Eisen J.A."/>
            <person name="Markowitz V."/>
            <person name="Hugenholtz P."/>
            <person name="Kyrpides N.C."/>
            <person name="Klenk H.P."/>
        </authorList>
    </citation>
    <scope>NUCLEOTIDE SEQUENCE [LARGE SCALE GENOMIC DNA]</scope>
    <source>
        <strain evidence="9 10">DSM 5692</strain>
    </source>
</reference>
<dbReference type="GO" id="GO:0005829">
    <property type="term" value="C:cytosol"/>
    <property type="evidence" value="ECO:0007669"/>
    <property type="project" value="TreeGrafter"/>
</dbReference>
<dbReference type="STRING" id="485915.Dret_1484"/>